<evidence type="ECO:0000256" key="2">
    <source>
        <dbReference type="ARBA" id="ARBA00022475"/>
    </source>
</evidence>
<keyword evidence="6" id="KW-0915">Sodium</keyword>
<keyword evidence="2 6" id="KW-1003">Cell membrane</keyword>
<dbReference type="Gene3D" id="1.20.1530.10">
    <property type="entry name" value="Na+/H+ antiporter like domain"/>
    <property type="match status" value="1"/>
</dbReference>
<evidence type="ECO:0000256" key="1">
    <source>
        <dbReference type="ARBA" id="ARBA00004429"/>
    </source>
</evidence>
<proteinExistence type="inferred from homology"/>
<dbReference type="Pfam" id="PF06965">
    <property type="entry name" value="Na_H_antiport_1"/>
    <property type="match status" value="1"/>
</dbReference>
<organism evidence="7 8">
    <name type="scientific">Corallococcus macrosporus DSM 14697</name>
    <dbReference type="NCBI Taxonomy" id="1189310"/>
    <lineage>
        <taxon>Bacteria</taxon>
        <taxon>Pseudomonadati</taxon>
        <taxon>Myxococcota</taxon>
        <taxon>Myxococcia</taxon>
        <taxon>Myxococcales</taxon>
        <taxon>Cystobacterineae</taxon>
        <taxon>Myxococcaceae</taxon>
        <taxon>Corallococcus</taxon>
    </lineage>
</organism>
<keyword evidence="4 6" id="KW-1133">Transmembrane helix</keyword>
<dbReference type="KEGG" id="mmas:MYMAC_005838"/>
<evidence type="ECO:0000256" key="3">
    <source>
        <dbReference type="ARBA" id="ARBA00022692"/>
    </source>
</evidence>
<comment type="function">
    <text evidence="6">Na(+)/H(+) antiporter that extrudes sodium in exchange for external protons.</text>
</comment>
<feature type="transmembrane region" description="Helical" evidence="6">
    <location>
        <begin position="318"/>
        <end position="341"/>
    </location>
</feature>
<dbReference type="InterPro" id="IPR004670">
    <property type="entry name" value="NhaA"/>
</dbReference>
<feature type="transmembrane region" description="Helical" evidence="6">
    <location>
        <begin position="423"/>
        <end position="444"/>
    </location>
</feature>
<feature type="transmembrane region" description="Helical" evidence="6">
    <location>
        <begin position="204"/>
        <end position="222"/>
    </location>
</feature>
<feature type="transmembrane region" description="Helical" evidence="6">
    <location>
        <begin position="353"/>
        <end position="379"/>
    </location>
</feature>
<comment type="catalytic activity">
    <reaction evidence="6">
        <text>Na(+)(in) + 2 H(+)(out) = Na(+)(out) + 2 H(+)(in)</text>
        <dbReference type="Rhea" id="RHEA:29251"/>
        <dbReference type="ChEBI" id="CHEBI:15378"/>
        <dbReference type="ChEBI" id="CHEBI:29101"/>
    </reaction>
</comment>
<feature type="transmembrane region" description="Helical" evidence="6">
    <location>
        <begin position="151"/>
        <end position="169"/>
    </location>
</feature>
<protein>
    <recommendedName>
        <fullName evidence="6">Na(+)/H(+) antiporter NhaA</fullName>
    </recommendedName>
    <alternativeName>
        <fullName evidence="6">Sodium/proton antiporter NhaA</fullName>
    </alternativeName>
</protein>
<keyword evidence="6" id="KW-0050">Antiport</keyword>
<dbReference type="GO" id="GO:0006885">
    <property type="term" value="P:regulation of pH"/>
    <property type="evidence" value="ECO:0007669"/>
    <property type="project" value="UniProtKB-UniRule"/>
</dbReference>
<gene>
    <name evidence="6" type="primary">nhaA</name>
    <name evidence="7" type="ORF">MYMAC_005838</name>
</gene>
<evidence type="ECO:0000256" key="6">
    <source>
        <dbReference type="HAMAP-Rule" id="MF_01844"/>
    </source>
</evidence>
<keyword evidence="8" id="KW-1185">Reference proteome</keyword>
<evidence type="ECO:0000313" key="8">
    <source>
        <dbReference type="Proteomes" id="UP000217343"/>
    </source>
</evidence>
<feature type="transmembrane region" description="Helical" evidence="6">
    <location>
        <begin position="395"/>
        <end position="417"/>
    </location>
</feature>
<keyword evidence="5 6" id="KW-0472">Membrane</keyword>
<dbReference type="AlphaFoldDB" id="A0A250K2E5"/>
<keyword evidence="6" id="KW-0739">Sodium transport</keyword>
<dbReference type="HAMAP" id="MF_01844">
    <property type="entry name" value="NhaA"/>
    <property type="match status" value="1"/>
</dbReference>
<dbReference type="GO" id="GO:0005886">
    <property type="term" value="C:plasma membrane"/>
    <property type="evidence" value="ECO:0007669"/>
    <property type="project" value="UniProtKB-SubCell"/>
</dbReference>
<feature type="transmembrane region" description="Helical" evidence="6">
    <location>
        <begin position="117"/>
        <end position="139"/>
    </location>
</feature>
<feature type="transmembrane region" description="Helical" evidence="6">
    <location>
        <begin position="176"/>
        <end position="198"/>
    </location>
</feature>
<dbReference type="RefSeq" id="WP_013938255.1">
    <property type="nucleotide sequence ID" value="NZ_CP022203.1"/>
</dbReference>
<dbReference type="NCBIfam" id="TIGR00773">
    <property type="entry name" value="NhaA"/>
    <property type="match status" value="1"/>
</dbReference>
<feature type="transmembrane region" description="Helical" evidence="6">
    <location>
        <begin position="34"/>
        <end position="56"/>
    </location>
</feature>
<accession>A0A250K2E5</accession>
<comment type="similarity">
    <text evidence="6">Belongs to the NhaA Na(+)/H(+) (TC 2.A.33) antiporter family.</text>
</comment>
<comment type="subcellular location">
    <subcellularLocation>
        <location evidence="1">Cell inner membrane</location>
        <topology evidence="1">Multi-pass membrane protein</topology>
    </subcellularLocation>
    <subcellularLocation>
        <location evidence="6">Cell membrane</location>
        <topology evidence="6">Multi-pass membrane protein</topology>
    </subcellularLocation>
</comment>
<dbReference type="EMBL" id="CP022203">
    <property type="protein sequence ID" value="ATB50183.1"/>
    <property type="molecule type" value="Genomic_DNA"/>
</dbReference>
<dbReference type="Proteomes" id="UP000217343">
    <property type="component" value="Chromosome"/>
</dbReference>
<dbReference type="GO" id="GO:0015385">
    <property type="term" value="F:sodium:proton antiporter activity"/>
    <property type="evidence" value="ECO:0007669"/>
    <property type="project" value="UniProtKB-UniRule"/>
</dbReference>
<evidence type="ECO:0000256" key="4">
    <source>
        <dbReference type="ARBA" id="ARBA00022989"/>
    </source>
</evidence>
<evidence type="ECO:0000256" key="5">
    <source>
        <dbReference type="ARBA" id="ARBA00023136"/>
    </source>
</evidence>
<dbReference type="InterPro" id="IPR023171">
    <property type="entry name" value="Na/H_antiporter_dom_sf"/>
</dbReference>
<keyword evidence="6" id="KW-0813">Transport</keyword>
<dbReference type="PANTHER" id="PTHR30341:SF0">
    <property type="entry name" value="NA(+)_H(+) ANTIPORTER NHAA"/>
    <property type="match status" value="1"/>
</dbReference>
<dbReference type="PANTHER" id="PTHR30341">
    <property type="entry name" value="SODIUM ION/PROTON ANTIPORTER NHAA-RELATED"/>
    <property type="match status" value="1"/>
</dbReference>
<dbReference type="OrthoDB" id="9808135at2"/>
<keyword evidence="6" id="KW-0406">Ion transport</keyword>
<keyword evidence="3 6" id="KW-0812">Transmembrane</keyword>
<sequence>MSTTTPPGQAPHPPEAWAPLLRLSRLASRPVERFLHIEAASGILLLVAAAVALLWANSPWAESYAHFWHTPLGIRVGDFTFERSLEWVVNDGLMAIFFFVVGMEIRREVHQGELSELRRAALPAAAALGGMLAPAGLYLLLADTPATRSGWGVPMATDIAFAVGILTLLGSRVPPALRVLLLALAVIDDLGAIIVIALFYSSGVAVTGLLVAALGILGVFAMQRFGVRSKWAYVVPAFIAWAGVYSAGIHPTIAGVIVGLITPVRVWLGPEGFITGARTELEHIAQAQPGTLSSHHLSETLRRVDAARREAMSPSESLIATLHPWVAFGIMPVFALANAGVSIQAGPLDPSAWAVATAATVGLLVGKPLGVVGACWLALKLRLATLPRGLGVRDLLVLGTTAGIGFTMALFIAQLAFTNSELLAAAKLGVLAASGAAAVLALILGRLLLNAGSRPGAATSVEEAERSTEL</sequence>
<evidence type="ECO:0000313" key="7">
    <source>
        <dbReference type="EMBL" id="ATB50183.1"/>
    </source>
</evidence>
<reference evidence="7 8" key="1">
    <citation type="submission" date="2017-06" db="EMBL/GenBank/DDBJ databases">
        <title>Sequencing and comparative analysis of myxobacterial genomes.</title>
        <authorList>
            <person name="Rupp O."/>
            <person name="Goesmann A."/>
            <person name="Sogaard-Andersen L."/>
        </authorList>
    </citation>
    <scope>NUCLEOTIDE SEQUENCE [LARGE SCALE GENOMIC DNA]</scope>
    <source>
        <strain evidence="7 8">DSM 14697</strain>
    </source>
</reference>
<name>A0A250K2E5_9BACT</name>